<evidence type="ECO:0000256" key="1">
    <source>
        <dbReference type="SAM" id="MobiDB-lite"/>
    </source>
</evidence>
<reference evidence="2" key="1">
    <citation type="submission" date="2021-02" db="EMBL/GenBank/DDBJ databases">
        <title>Natrosporangium hydrolyticum gen. nov., sp. nov, a haloalkaliphilic actinobacterium from a soda solonchak soil.</title>
        <authorList>
            <person name="Sorokin D.Y."/>
            <person name="Khijniak T.V."/>
            <person name="Zakharycheva A.P."/>
            <person name="Boueva O.V."/>
            <person name="Ariskina E.V."/>
            <person name="Hahnke R.L."/>
            <person name="Bunk B."/>
            <person name="Sproer C."/>
            <person name="Schumann P."/>
            <person name="Evtushenko L.I."/>
            <person name="Kublanov I.V."/>
        </authorList>
    </citation>
    <scope>NUCLEOTIDE SEQUENCE</scope>
    <source>
        <strain evidence="2">DSM 106523</strain>
    </source>
</reference>
<evidence type="ECO:0000313" key="2">
    <source>
        <dbReference type="EMBL" id="QSB14041.1"/>
    </source>
</evidence>
<dbReference type="EMBL" id="CP070499">
    <property type="protein sequence ID" value="QSB14041.1"/>
    <property type="molecule type" value="Genomic_DNA"/>
</dbReference>
<dbReference type="RefSeq" id="WP_239676157.1">
    <property type="nucleotide sequence ID" value="NZ_CP070499.1"/>
</dbReference>
<dbReference type="AlphaFoldDB" id="A0A895Y9M8"/>
<evidence type="ECO:0000313" key="3">
    <source>
        <dbReference type="Proteomes" id="UP000662857"/>
    </source>
</evidence>
<protein>
    <recommendedName>
        <fullName evidence="4">Plasmid replication, integration and excision activator</fullName>
    </recommendedName>
</protein>
<gene>
    <name evidence="2" type="ORF">JQS43_21260</name>
</gene>
<dbReference type="KEGG" id="nhy:JQS43_21260"/>
<evidence type="ECO:0008006" key="4">
    <source>
        <dbReference type="Google" id="ProtNLM"/>
    </source>
</evidence>
<sequence>MVPLTMKVPVPSDYVFPHGALCLGVEPVKDFDAKGADDQARDKESGKRLWQVRVLDLDPEAGKFGSPMEAKVKIASDYAPTVPEPTAPGYPPIVEFTGVTVTPYVNSQRRCTDKCRSRLAWSVRAESMSAPQSAGAASVKRSEKPAV</sequence>
<accession>A0A895Y9M8</accession>
<name>A0A895Y9M8_9ACTN</name>
<proteinExistence type="predicted"/>
<organism evidence="2 3">
    <name type="scientific">Natronosporangium hydrolyticum</name>
    <dbReference type="NCBI Taxonomy" id="2811111"/>
    <lineage>
        <taxon>Bacteria</taxon>
        <taxon>Bacillati</taxon>
        <taxon>Actinomycetota</taxon>
        <taxon>Actinomycetes</taxon>
        <taxon>Micromonosporales</taxon>
        <taxon>Micromonosporaceae</taxon>
        <taxon>Natronosporangium</taxon>
    </lineage>
</organism>
<keyword evidence="3" id="KW-1185">Reference proteome</keyword>
<feature type="region of interest" description="Disordered" evidence="1">
    <location>
        <begin position="125"/>
        <end position="147"/>
    </location>
</feature>
<dbReference type="Proteomes" id="UP000662857">
    <property type="component" value="Chromosome"/>
</dbReference>